<reference evidence="4" key="1">
    <citation type="journal article" date="2019" name="Int. J. Syst. Evol. Microbiol.">
        <title>The Global Catalogue of Microorganisms (GCM) 10K type strain sequencing project: providing services to taxonomists for standard genome sequencing and annotation.</title>
        <authorList>
            <consortium name="The Broad Institute Genomics Platform"/>
            <consortium name="The Broad Institute Genome Sequencing Center for Infectious Disease"/>
            <person name="Wu L."/>
            <person name="Ma J."/>
        </authorList>
    </citation>
    <scope>NUCLEOTIDE SEQUENCE [LARGE SCALE GENOMIC DNA]</scope>
    <source>
        <strain evidence="4">JCM 17804</strain>
    </source>
</reference>
<dbReference type="SUPFAM" id="SSF51735">
    <property type="entry name" value="NAD(P)-binding Rossmann-fold domains"/>
    <property type="match status" value="1"/>
</dbReference>
<dbReference type="InterPro" id="IPR057326">
    <property type="entry name" value="KR_dom"/>
</dbReference>
<name>A0ABP8HQ23_9BURK</name>
<organism evidence="3 4">
    <name type="scientific">Variovorax defluvii</name>
    <dbReference type="NCBI Taxonomy" id="913761"/>
    <lineage>
        <taxon>Bacteria</taxon>
        <taxon>Pseudomonadati</taxon>
        <taxon>Pseudomonadota</taxon>
        <taxon>Betaproteobacteria</taxon>
        <taxon>Burkholderiales</taxon>
        <taxon>Comamonadaceae</taxon>
        <taxon>Variovorax</taxon>
    </lineage>
</organism>
<evidence type="ECO:0000259" key="2">
    <source>
        <dbReference type="SMART" id="SM00822"/>
    </source>
</evidence>
<keyword evidence="4" id="KW-1185">Reference proteome</keyword>
<comment type="caution">
    <text evidence="3">The sequence shown here is derived from an EMBL/GenBank/DDBJ whole genome shotgun (WGS) entry which is preliminary data.</text>
</comment>
<dbReference type="RefSeq" id="WP_345538109.1">
    <property type="nucleotide sequence ID" value="NZ_BAABGJ010000020.1"/>
</dbReference>
<dbReference type="CDD" id="cd05233">
    <property type="entry name" value="SDR_c"/>
    <property type="match status" value="1"/>
</dbReference>
<dbReference type="EMBL" id="BAABGJ010000020">
    <property type="protein sequence ID" value="GAA4342510.1"/>
    <property type="molecule type" value="Genomic_DNA"/>
</dbReference>
<dbReference type="Proteomes" id="UP001500975">
    <property type="component" value="Unassembled WGS sequence"/>
</dbReference>
<dbReference type="NCBIfam" id="NF005559">
    <property type="entry name" value="PRK07231.1"/>
    <property type="match status" value="1"/>
</dbReference>
<feature type="domain" description="Ketoreductase" evidence="2">
    <location>
        <begin position="10"/>
        <end position="188"/>
    </location>
</feature>
<sequence>MTHRPDRDKPVALVTGAARGIGRCIARHFAAAGHTVIVTDIDEAGARACADALDGNARAVRMDVCDEAGVAEVLARVDREYGRLDVLVNNAGRMTQGACTHTDAAAFRAMVDVNVLGIFHCVQAAAPLMTQRRRGAIISIASVSSVRGGGAVGNVWYGATKAAVVAMTTGLARELGPQGVRVNAISPGVVETDMVKDFLTPALRDRVMPRFPLGRLATVDDVAGMAVFLASDAAAFVTGQTIAVDGGFLSS</sequence>
<accession>A0ABP8HQ23</accession>
<evidence type="ECO:0000313" key="3">
    <source>
        <dbReference type="EMBL" id="GAA4342510.1"/>
    </source>
</evidence>
<dbReference type="SMART" id="SM00822">
    <property type="entry name" value="PKS_KR"/>
    <property type="match status" value="1"/>
</dbReference>
<comment type="similarity">
    <text evidence="1">Belongs to the short-chain dehydrogenases/reductases (SDR) family.</text>
</comment>
<evidence type="ECO:0000256" key="1">
    <source>
        <dbReference type="ARBA" id="ARBA00006484"/>
    </source>
</evidence>
<evidence type="ECO:0000313" key="4">
    <source>
        <dbReference type="Proteomes" id="UP001500975"/>
    </source>
</evidence>
<dbReference type="PANTHER" id="PTHR42760">
    <property type="entry name" value="SHORT-CHAIN DEHYDROGENASES/REDUCTASES FAMILY MEMBER"/>
    <property type="match status" value="1"/>
</dbReference>
<dbReference type="Gene3D" id="3.40.50.720">
    <property type="entry name" value="NAD(P)-binding Rossmann-like Domain"/>
    <property type="match status" value="1"/>
</dbReference>
<dbReference type="Pfam" id="PF13561">
    <property type="entry name" value="adh_short_C2"/>
    <property type="match status" value="1"/>
</dbReference>
<dbReference type="InterPro" id="IPR002347">
    <property type="entry name" value="SDR_fam"/>
</dbReference>
<dbReference type="PROSITE" id="PS00061">
    <property type="entry name" value="ADH_SHORT"/>
    <property type="match status" value="1"/>
</dbReference>
<dbReference type="PANTHER" id="PTHR42760:SF135">
    <property type="entry name" value="BLL7886 PROTEIN"/>
    <property type="match status" value="1"/>
</dbReference>
<protein>
    <submittedName>
        <fullName evidence="3">SDR family oxidoreductase</fullName>
    </submittedName>
</protein>
<proteinExistence type="inferred from homology"/>
<dbReference type="PRINTS" id="PR00080">
    <property type="entry name" value="SDRFAMILY"/>
</dbReference>
<dbReference type="PRINTS" id="PR00081">
    <property type="entry name" value="GDHRDH"/>
</dbReference>
<gene>
    <name evidence="3" type="ORF">GCM10023165_24280</name>
</gene>
<dbReference type="InterPro" id="IPR036291">
    <property type="entry name" value="NAD(P)-bd_dom_sf"/>
</dbReference>
<dbReference type="InterPro" id="IPR020904">
    <property type="entry name" value="Sc_DH/Rdtase_CS"/>
</dbReference>